<gene>
    <name evidence="1" type="ORF">RM555_10355</name>
</gene>
<evidence type="ECO:0000313" key="2">
    <source>
        <dbReference type="Proteomes" id="UP001180973"/>
    </source>
</evidence>
<evidence type="ECO:0008006" key="3">
    <source>
        <dbReference type="Google" id="ProtNLM"/>
    </source>
</evidence>
<comment type="caution">
    <text evidence="1">The sequence shown here is derived from an EMBL/GenBank/DDBJ whole genome shotgun (WGS) entry which is preliminary data.</text>
</comment>
<accession>A0ABU2WWF2</accession>
<proteinExistence type="predicted"/>
<reference evidence="1" key="1">
    <citation type="submission" date="2023-09" db="EMBL/GenBank/DDBJ databases">
        <title>30 novel species of actinomycetes from the DSMZ collection.</title>
        <authorList>
            <person name="Nouioui I."/>
        </authorList>
    </citation>
    <scope>NUCLEOTIDE SEQUENCE</scope>
    <source>
        <strain evidence="1">DSM 115977</strain>
    </source>
</reference>
<protein>
    <recommendedName>
        <fullName evidence="3">Small CPxCG-related zinc finger protein</fullName>
    </recommendedName>
</protein>
<organism evidence="1 2">
    <name type="scientific">Micromonospora reichwaldensis</name>
    <dbReference type="NCBI Taxonomy" id="3075516"/>
    <lineage>
        <taxon>Bacteria</taxon>
        <taxon>Bacillati</taxon>
        <taxon>Actinomycetota</taxon>
        <taxon>Actinomycetes</taxon>
        <taxon>Micromonosporales</taxon>
        <taxon>Micromonosporaceae</taxon>
        <taxon>Micromonospora</taxon>
    </lineage>
</organism>
<keyword evidence="2" id="KW-1185">Reference proteome</keyword>
<dbReference type="EMBL" id="JAVRFL010000010">
    <property type="protein sequence ID" value="MDT0529387.1"/>
    <property type="molecule type" value="Genomic_DNA"/>
</dbReference>
<dbReference type="RefSeq" id="WP_151454495.1">
    <property type="nucleotide sequence ID" value="NZ_JAVRFL010000010.1"/>
</dbReference>
<sequence>MSERELYCDTCEGVEPFEAPPCADGHGADCPELVCTGCGAAVLVTTFTFRLARPSGRHRPASRRRAA</sequence>
<dbReference type="Proteomes" id="UP001180973">
    <property type="component" value="Unassembled WGS sequence"/>
</dbReference>
<evidence type="ECO:0000313" key="1">
    <source>
        <dbReference type="EMBL" id="MDT0529387.1"/>
    </source>
</evidence>
<name>A0ABU2WWF2_9ACTN</name>